<dbReference type="RefSeq" id="XP_016236678.1">
    <property type="nucleotide sequence ID" value="XM_016380851.1"/>
</dbReference>
<evidence type="ECO:0000313" key="2">
    <source>
        <dbReference type="EMBL" id="KIW16462.1"/>
    </source>
</evidence>
<dbReference type="Proteomes" id="UP000053328">
    <property type="component" value="Unassembled WGS sequence"/>
</dbReference>
<feature type="region of interest" description="Disordered" evidence="1">
    <location>
        <begin position="47"/>
        <end position="79"/>
    </location>
</feature>
<accession>A0A0D1ZUP0</accession>
<reference evidence="2 3" key="1">
    <citation type="submission" date="2015-01" db="EMBL/GenBank/DDBJ databases">
        <title>The Genome Sequence of Exophiala spinifera CBS89968.</title>
        <authorList>
            <consortium name="The Broad Institute Genomics Platform"/>
            <person name="Cuomo C."/>
            <person name="de Hoog S."/>
            <person name="Gorbushina A."/>
            <person name="Stielow B."/>
            <person name="Teixiera M."/>
            <person name="Abouelleil A."/>
            <person name="Chapman S.B."/>
            <person name="Priest M."/>
            <person name="Young S.K."/>
            <person name="Wortman J."/>
            <person name="Nusbaum C."/>
            <person name="Birren B."/>
        </authorList>
    </citation>
    <scope>NUCLEOTIDE SEQUENCE [LARGE SCALE GENOMIC DNA]</scope>
    <source>
        <strain evidence="2 3">CBS 89968</strain>
    </source>
</reference>
<evidence type="ECO:0000313" key="3">
    <source>
        <dbReference type="Proteomes" id="UP000053328"/>
    </source>
</evidence>
<dbReference type="InterPro" id="IPR013241">
    <property type="entry name" value="RNase_P_Pop3"/>
</dbReference>
<dbReference type="PANTHER" id="PTHR28272">
    <property type="entry name" value="RIBONUCLEASES P/MRP PROTEIN SUBUNIT POP3"/>
    <property type="match status" value="1"/>
</dbReference>
<evidence type="ECO:0000256" key="1">
    <source>
        <dbReference type="SAM" id="MobiDB-lite"/>
    </source>
</evidence>
<dbReference type="GO" id="GO:0005829">
    <property type="term" value="C:cytosol"/>
    <property type="evidence" value="ECO:0007669"/>
    <property type="project" value="TreeGrafter"/>
</dbReference>
<dbReference type="GO" id="GO:0000171">
    <property type="term" value="F:ribonuclease MRP activity"/>
    <property type="evidence" value="ECO:0007669"/>
    <property type="project" value="TreeGrafter"/>
</dbReference>
<dbReference type="GO" id="GO:0034965">
    <property type="term" value="P:intronic box C/D snoRNA processing"/>
    <property type="evidence" value="ECO:0007669"/>
    <property type="project" value="TreeGrafter"/>
</dbReference>
<dbReference type="HOGENOM" id="CLU_047273_2_0_1"/>
<dbReference type="GO" id="GO:0000172">
    <property type="term" value="C:ribonuclease MRP complex"/>
    <property type="evidence" value="ECO:0007669"/>
    <property type="project" value="TreeGrafter"/>
</dbReference>
<dbReference type="Pfam" id="PF08228">
    <property type="entry name" value="RNase_P_pop3"/>
    <property type="match status" value="1"/>
</dbReference>
<dbReference type="GO" id="GO:0005655">
    <property type="term" value="C:nucleolar ribonuclease P complex"/>
    <property type="evidence" value="ECO:0007669"/>
    <property type="project" value="TreeGrafter"/>
</dbReference>
<feature type="compositionally biased region" description="Basic residues" evidence="1">
    <location>
        <begin position="49"/>
        <end position="62"/>
    </location>
</feature>
<sequence>MDSRQKRAVHAVTLPYPDQKWPQLSREHEQAAISLLLPLLQPVGDFRRDHVRRSRGKGRAGKNRSIQEQTTDQEQMPEIHGHLTVGFNSTIRRLQALASHREPSSLHPTKSNLKQSPDLPAALSAVFVCRENLPDILTSSLSLQVATSAPQSTRAKLIPVSPQSETKIARALNQPRVGLLGVQKDAPGSDALLRWVADNVALVEIPWLEELSNSTYFPVTVKTSEAAKNQKHMTRKRKAKEIGAG</sequence>
<dbReference type="STRING" id="91928.A0A0D1ZUP0"/>
<dbReference type="AlphaFoldDB" id="A0A0D1ZUP0"/>
<proteinExistence type="predicted"/>
<organism evidence="2 3">
    <name type="scientific">Exophiala spinifera</name>
    <dbReference type="NCBI Taxonomy" id="91928"/>
    <lineage>
        <taxon>Eukaryota</taxon>
        <taxon>Fungi</taxon>
        <taxon>Dikarya</taxon>
        <taxon>Ascomycota</taxon>
        <taxon>Pezizomycotina</taxon>
        <taxon>Eurotiomycetes</taxon>
        <taxon>Chaetothyriomycetidae</taxon>
        <taxon>Chaetothyriales</taxon>
        <taxon>Herpotrichiellaceae</taxon>
        <taxon>Exophiala</taxon>
    </lineage>
</organism>
<dbReference type="GeneID" id="27333599"/>
<protein>
    <submittedName>
        <fullName evidence="2">Uncharacterized protein</fullName>
    </submittedName>
</protein>
<dbReference type="EMBL" id="KN847495">
    <property type="protein sequence ID" value="KIW16462.1"/>
    <property type="molecule type" value="Genomic_DNA"/>
</dbReference>
<gene>
    <name evidence="2" type="ORF">PV08_06516</name>
</gene>
<dbReference type="GO" id="GO:0008033">
    <property type="term" value="P:tRNA processing"/>
    <property type="evidence" value="ECO:0007669"/>
    <property type="project" value="InterPro"/>
</dbReference>
<keyword evidence="3" id="KW-1185">Reference proteome</keyword>
<dbReference type="OrthoDB" id="20109at2759"/>
<dbReference type="PANTHER" id="PTHR28272:SF1">
    <property type="entry name" value="RIBONUCLEASES P_MRP PROTEIN SUBUNIT POP3"/>
    <property type="match status" value="1"/>
</dbReference>
<dbReference type="GO" id="GO:0004526">
    <property type="term" value="F:ribonuclease P activity"/>
    <property type="evidence" value="ECO:0007669"/>
    <property type="project" value="TreeGrafter"/>
</dbReference>
<name>A0A0D1ZUP0_9EURO</name>
<dbReference type="VEuPathDB" id="FungiDB:PV08_06516"/>
<dbReference type="GO" id="GO:0006364">
    <property type="term" value="P:rRNA processing"/>
    <property type="evidence" value="ECO:0007669"/>
    <property type="project" value="InterPro"/>
</dbReference>
<feature type="compositionally biased region" description="Polar residues" evidence="1">
    <location>
        <begin position="64"/>
        <end position="74"/>
    </location>
</feature>